<name>A0A0F8ZMH2_9ZZZZ</name>
<keyword evidence="1" id="KW-0812">Transmembrane</keyword>
<evidence type="ECO:0000313" key="2">
    <source>
        <dbReference type="EMBL" id="KKK95038.1"/>
    </source>
</evidence>
<sequence>MLVLLFYAQEYLFFEPFLIFHIPDGMFASFVSIIVVSGLIGLVISLTIFQIRAQKASTKKTSTGLAGSLIGASAGICTSCGSLAIPIISVVGVTGASALNFLTIYEFPIRLVAIGILICTYFMMIKGINKECKINIDEK</sequence>
<keyword evidence="1" id="KW-0472">Membrane</keyword>
<feature type="transmembrane region" description="Helical" evidence="1">
    <location>
        <begin position="107"/>
        <end position="125"/>
    </location>
</feature>
<organism evidence="2">
    <name type="scientific">marine sediment metagenome</name>
    <dbReference type="NCBI Taxonomy" id="412755"/>
    <lineage>
        <taxon>unclassified sequences</taxon>
        <taxon>metagenomes</taxon>
        <taxon>ecological metagenomes</taxon>
    </lineage>
</organism>
<accession>A0A0F8ZMH2</accession>
<dbReference type="EMBL" id="LAZR01047086">
    <property type="protein sequence ID" value="KKK95038.1"/>
    <property type="molecule type" value="Genomic_DNA"/>
</dbReference>
<reference evidence="2" key="1">
    <citation type="journal article" date="2015" name="Nature">
        <title>Complex archaea that bridge the gap between prokaryotes and eukaryotes.</title>
        <authorList>
            <person name="Spang A."/>
            <person name="Saw J.H."/>
            <person name="Jorgensen S.L."/>
            <person name="Zaremba-Niedzwiedzka K."/>
            <person name="Martijn J."/>
            <person name="Lind A.E."/>
            <person name="van Eijk R."/>
            <person name="Schleper C."/>
            <person name="Guy L."/>
            <person name="Ettema T.J."/>
        </authorList>
    </citation>
    <scope>NUCLEOTIDE SEQUENCE</scope>
</reference>
<comment type="caution">
    <text evidence="2">The sequence shown here is derived from an EMBL/GenBank/DDBJ whole genome shotgun (WGS) entry which is preliminary data.</text>
</comment>
<evidence type="ECO:0000256" key="1">
    <source>
        <dbReference type="SAM" id="Phobius"/>
    </source>
</evidence>
<feature type="transmembrane region" description="Helical" evidence="1">
    <location>
        <begin position="26"/>
        <end position="49"/>
    </location>
</feature>
<feature type="transmembrane region" description="Helical" evidence="1">
    <location>
        <begin position="69"/>
        <end position="95"/>
    </location>
</feature>
<protein>
    <submittedName>
        <fullName evidence="2">Uncharacterized protein</fullName>
    </submittedName>
</protein>
<proteinExistence type="predicted"/>
<keyword evidence="1" id="KW-1133">Transmembrane helix</keyword>
<gene>
    <name evidence="2" type="ORF">LCGC14_2676820</name>
</gene>
<dbReference type="AlphaFoldDB" id="A0A0F8ZMH2"/>